<organism evidence="1 2">
    <name type="scientific">Sphingomonas immobilis</name>
    <dbReference type="NCBI Taxonomy" id="3063997"/>
    <lineage>
        <taxon>Bacteria</taxon>
        <taxon>Pseudomonadati</taxon>
        <taxon>Pseudomonadota</taxon>
        <taxon>Alphaproteobacteria</taxon>
        <taxon>Sphingomonadales</taxon>
        <taxon>Sphingomonadaceae</taxon>
        <taxon>Sphingomonas</taxon>
    </lineage>
</organism>
<dbReference type="EMBL" id="JAUQSZ010000001">
    <property type="protein sequence ID" value="MDO7840925.1"/>
    <property type="molecule type" value="Genomic_DNA"/>
</dbReference>
<keyword evidence="1" id="KW-0489">Methyltransferase</keyword>
<dbReference type="Gene3D" id="3.40.50.150">
    <property type="entry name" value="Vaccinia Virus protein VP39"/>
    <property type="match status" value="1"/>
</dbReference>
<dbReference type="Proteomes" id="UP001176468">
    <property type="component" value="Unassembled WGS sequence"/>
</dbReference>
<dbReference type="RefSeq" id="WP_304559276.1">
    <property type="nucleotide sequence ID" value="NZ_JAUQSZ010000001.1"/>
</dbReference>
<dbReference type="Pfam" id="PF13578">
    <property type="entry name" value="Methyltransf_24"/>
    <property type="match status" value="1"/>
</dbReference>
<dbReference type="GO" id="GO:0032259">
    <property type="term" value="P:methylation"/>
    <property type="evidence" value="ECO:0007669"/>
    <property type="project" value="UniProtKB-KW"/>
</dbReference>
<keyword evidence="2" id="KW-1185">Reference proteome</keyword>
<comment type="caution">
    <text evidence="1">The sequence shown here is derived from an EMBL/GenBank/DDBJ whole genome shotgun (WGS) entry which is preliminary data.</text>
</comment>
<dbReference type="GO" id="GO:0008168">
    <property type="term" value="F:methyltransferase activity"/>
    <property type="evidence" value="ECO:0007669"/>
    <property type="project" value="UniProtKB-KW"/>
</dbReference>
<evidence type="ECO:0000313" key="1">
    <source>
        <dbReference type="EMBL" id="MDO7840925.1"/>
    </source>
</evidence>
<dbReference type="InterPro" id="IPR029063">
    <property type="entry name" value="SAM-dependent_MTases_sf"/>
</dbReference>
<protein>
    <submittedName>
        <fullName evidence="1">Class I SAM-dependent methyltransferase</fullName>
        <ecNumber evidence="1">2.1.1.-</ecNumber>
    </submittedName>
</protein>
<reference evidence="1" key="1">
    <citation type="submission" date="2023-07" db="EMBL/GenBank/DDBJ databases">
        <authorList>
            <person name="Kim M.K."/>
        </authorList>
    </citation>
    <scope>NUCLEOTIDE SEQUENCE</scope>
    <source>
        <strain evidence="1">CA1-15</strain>
    </source>
</reference>
<dbReference type="SUPFAM" id="SSF53335">
    <property type="entry name" value="S-adenosyl-L-methionine-dependent methyltransferases"/>
    <property type="match status" value="1"/>
</dbReference>
<evidence type="ECO:0000313" key="2">
    <source>
        <dbReference type="Proteomes" id="UP001176468"/>
    </source>
</evidence>
<accession>A0ABT8ZTN6</accession>
<dbReference type="EC" id="2.1.1.-" evidence="1"/>
<sequence>MLSRLLPDFLRGARSRMHAIAQGRDLASAPIWAKPAAGLSDMRENDLRAFFESNLEGPGLWKWTHYFEIYDRHLARFRGKSPVMAEIGVYSGGSLNMWRSYFGAGAHIHGIDIEPDCEVYRGDGVDIHIGDQADPRFWQDFRKLVPQLDILIDDGGHEPHQQLVTMQEMLPHLKPGGIFICEDIHGDRNIFVDAVYGIAASLNAMDQYRDLNEGSVRQHVPVQGARAHVASVNFYPFAVVIEMREHPISELLGRKQGTRWQPFLS</sequence>
<keyword evidence="1" id="KW-0808">Transferase</keyword>
<name>A0ABT8ZTN6_9SPHN</name>
<proteinExistence type="predicted"/>
<gene>
    <name evidence="1" type="ORF">Q5H94_01175</name>
</gene>